<evidence type="ECO:0000313" key="2">
    <source>
        <dbReference type="EMBL" id="SIS90038.1"/>
    </source>
</evidence>
<gene>
    <name evidence="2" type="ORF">SAMN05421795_11061</name>
</gene>
<evidence type="ECO:0000259" key="1">
    <source>
        <dbReference type="Pfam" id="PF08241"/>
    </source>
</evidence>
<accession>A0A1N7MVJ9</accession>
<dbReference type="OrthoDB" id="9800231at2"/>
<feature type="domain" description="Methyltransferase type 11" evidence="1">
    <location>
        <begin position="85"/>
        <end position="134"/>
    </location>
</feature>
<name>A0A1N7MVJ9_9RHOB</name>
<dbReference type="Proteomes" id="UP000186098">
    <property type="component" value="Unassembled WGS sequence"/>
</dbReference>
<proteinExistence type="predicted"/>
<dbReference type="InterPro" id="IPR013216">
    <property type="entry name" value="Methyltransf_11"/>
</dbReference>
<dbReference type="Pfam" id="PF08241">
    <property type="entry name" value="Methyltransf_11"/>
    <property type="match status" value="1"/>
</dbReference>
<keyword evidence="2" id="KW-0489">Methyltransferase</keyword>
<dbReference type="STRING" id="407234.SAMN05421795_11061"/>
<dbReference type="GO" id="GO:0032259">
    <property type="term" value="P:methylation"/>
    <property type="evidence" value="ECO:0007669"/>
    <property type="project" value="UniProtKB-KW"/>
</dbReference>
<sequence length="258" mass="27885">MHLDVLDLRDFYYRTQLGRAAQKAVRNRVLSLWPADADVLGASTVVGFGFAVPLLRPYLGVARRVIGLMPGQQGVMPWPAGQPNVSVLCEETRWPLETGMADRVVVMHGLETSDQPTALLNEAARVLGPGGRALLIVPNRAGLWAPREGTPFGCGRPYTLGQLDAQARAAGFVPERHSGALYIPPSGRRFWLRSSAMWEDLGARISGLLVAGVVILEVSKQVQMQRPSGLGAAVRRPLKILEGVGQGVPRPTGFTPDR</sequence>
<organism evidence="2 3">
    <name type="scientific">Phaeovulum vinaykumarii</name>
    <dbReference type="NCBI Taxonomy" id="407234"/>
    <lineage>
        <taxon>Bacteria</taxon>
        <taxon>Pseudomonadati</taxon>
        <taxon>Pseudomonadota</taxon>
        <taxon>Alphaproteobacteria</taxon>
        <taxon>Rhodobacterales</taxon>
        <taxon>Paracoccaceae</taxon>
        <taxon>Phaeovulum</taxon>
    </lineage>
</organism>
<protein>
    <submittedName>
        <fullName evidence="2">Methyltransferase domain-containing protein</fullName>
    </submittedName>
</protein>
<dbReference type="EMBL" id="FTOM01000010">
    <property type="protein sequence ID" value="SIS90038.1"/>
    <property type="molecule type" value="Genomic_DNA"/>
</dbReference>
<reference evidence="3" key="1">
    <citation type="submission" date="2017-01" db="EMBL/GenBank/DDBJ databases">
        <authorList>
            <person name="Varghese N."/>
            <person name="Submissions S."/>
        </authorList>
    </citation>
    <scope>NUCLEOTIDE SEQUENCE [LARGE SCALE GENOMIC DNA]</scope>
    <source>
        <strain evidence="3">DSM 18714</strain>
    </source>
</reference>
<dbReference type="AlphaFoldDB" id="A0A1N7MVJ9"/>
<keyword evidence="2" id="KW-0808">Transferase</keyword>
<dbReference type="SUPFAM" id="SSF53335">
    <property type="entry name" value="S-adenosyl-L-methionine-dependent methyltransferases"/>
    <property type="match status" value="1"/>
</dbReference>
<keyword evidence="3" id="KW-1185">Reference proteome</keyword>
<dbReference type="RefSeq" id="WP_076367527.1">
    <property type="nucleotide sequence ID" value="NZ_FTOM01000010.1"/>
</dbReference>
<dbReference type="GO" id="GO:0008757">
    <property type="term" value="F:S-adenosylmethionine-dependent methyltransferase activity"/>
    <property type="evidence" value="ECO:0007669"/>
    <property type="project" value="InterPro"/>
</dbReference>
<dbReference type="InterPro" id="IPR029063">
    <property type="entry name" value="SAM-dependent_MTases_sf"/>
</dbReference>
<dbReference type="Gene3D" id="3.40.50.150">
    <property type="entry name" value="Vaccinia Virus protein VP39"/>
    <property type="match status" value="1"/>
</dbReference>
<evidence type="ECO:0000313" key="3">
    <source>
        <dbReference type="Proteomes" id="UP000186098"/>
    </source>
</evidence>